<proteinExistence type="predicted"/>
<organism evidence="2 3">
    <name type="scientific">Pikeienuella piscinae</name>
    <dbReference type="NCBI Taxonomy" id="2748098"/>
    <lineage>
        <taxon>Bacteria</taxon>
        <taxon>Pseudomonadati</taxon>
        <taxon>Pseudomonadota</taxon>
        <taxon>Alphaproteobacteria</taxon>
        <taxon>Rhodobacterales</taxon>
        <taxon>Paracoccaceae</taxon>
        <taxon>Pikeienuella</taxon>
    </lineage>
</organism>
<reference evidence="2 3" key="1">
    <citation type="submission" date="2020-02" db="EMBL/GenBank/DDBJ databases">
        <title>complete genome sequence of Rhodobacteraceae bacterium.</title>
        <authorList>
            <person name="Park J."/>
            <person name="Kim Y.-S."/>
            <person name="Kim K.-H."/>
        </authorList>
    </citation>
    <scope>NUCLEOTIDE SEQUENCE [LARGE SCALE GENOMIC DNA]</scope>
    <source>
        <strain evidence="2 3">RR4-56</strain>
    </source>
</reference>
<protein>
    <submittedName>
        <fullName evidence="2">DUF4864 domain-containing protein</fullName>
    </submittedName>
</protein>
<dbReference type="KEGG" id="hdh:G5B40_08910"/>
<keyword evidence="1" id="KW-0732">Signal</keyword>
<dbReference type="Proteomes" id="UP000503336">
    <property type="component" value="Chromosome"/>
</dbReference>
<sequence length="145" mass="16043">MFRTAVIVATLFAAAGFSSGALVGPASAQSADEAAGIQLTIRSQIEAMQVDDWDRAFEYASPTIQGVFRNPENFSRMVTNGYPMVWRPKTYRAGALTETPRGLMQTMIFEDRQGRLFIADYLMQEIDGEWRINGVSIRPAPTESA</sequence>
<dbReference type="AlphaFoldDB" id="A0A7M3T733"/>
<gene>
    <name evidence="2" type="ORF">G5B40_08910</name>
</gene>
<feature type="signal peptide" evidence="1">
    <location>
        <begin position="1"/>
        <end position="28"/>
    </location>
</feature>
<evidence type="ECO:0000313" key="2">
    <source>
        <dbReference type="EMBL" id="QIE57814.1"/>
    </source>
</evidence>
<accession>A0A7M3T733</accession>
<name>A0A7M3T733_9RHOB</name>
<dbReference type="EMBL" id="CP049056">
    <property type="protein sequence ID" value="QIE57814.1"/>
    <property type="molecule type" value="Genomic_DNA"/>
</dbReference>
<evidence type="ECO:0000256" key="1">
    <source>
        <dbReference type="SAM" id="SignalP"/>
    </source>
</evidence>
<evidence type="ECO:0000313" key="3">
    <source>
        <dbReference type="Proteomes" id="UP000503336"/>
    </source>
</evidence>
<dbReference type="Pfam" id="PF16156">
    <property type="entry name" value="DUF4864"/>
    <property type="match status" value="1"/>
</dbReference>
<dbReference type="InterPro" id="IPR032347">
    <property type="entry name" value="DUF4864"/>
</dbReference>
<keyword evidence="3" id="KW-1185">Reference proteome</keyword>
<feature type="chain" id="PRO_5029476558" evidence="1">
    <location>
        <begin position="29"/>
        <end position="145"/>
    </location>
</feature>